<dbReference type="PANTHER" id="PTHR30616">
    <property type="entry name" value="UNCHARACTERIZED PROTEIN YFIH"/>
    <property type="match status" value="1"/>
</dbReference>
<dbReference type="AlphaFoldDB" id="A0A1M4UFD3"/>
<comment type="catalytic activity">
    <reaction evidence="9">
        <text>adenosine + phosphate = alpha-D-ribose 1-phosphate + adenine</text>
        <dbReference type="Rhea" id="RHEA:27642"/>
        <dbReference type="ChEBI" id="CHEBI:16335"/>
        <dbReference type="ChEBI" id="CHEBI:16708"/>
        <dbReference type="ChEBI" id="CHEBI:43474"/>
        <dbReference type="ChEBI" id="CHEBI:57720"/>
        <dbReference type="EC" id="2.4.2.1"/>
    </reaction>
    <physiologicalReaction direction="left-to-right" evidence="9">
        <dbReference type="Rhea" id="RHEA:27643"/>
    </physiologicalReaction>
</comment>
<evidence type="ECO:0000256" key="2">
    <source>
        <dbReference type="ARBA" id="ARBA00003215"/>
    </source>
</evidence>
<evidence type="ECO:0000256" key="6">
    <source>
        <dbReference type="ARBA" id="ARBA00022801"/>
    </source>
</evidence>
<evidence type="ECO:0000256" key="5">
    <source>
        <dbReference type="ARBA" id="ARBA00022723"/>
    </source>
</evidence>
<dbReference type="GO" id="GO:0017061">
    <property type="term" value="F:S-methyl-5-thioadenosine phosphorylase activity"/>
    <property type="evidence" value="ECO:0007669"/>
    <property type="project" value="UniProtKB-EC"/>
</dbReference>
<evidence type="ECO:0000256" key="3">
    <source>
        <dbReference type="ARBA" id="ARBA00007353"/>
    </source>
</evidence>
<protein>
    <recommendedName>
        <fullName evidence="11">Purine nucleoside phosphorylase</fullName>
    </recommendedName>
</protein>
<dbReference type="SUPFAM" id="SSF64438">
    <property type="entry name" value="CNF1/YfiH-like putative cysteine hydrolases"/>
    <property type="match status" value="1"/>
</dbReference>
<evidence type="ECO:0000256" key="11">
    <source>
        <dbReference type="RuleBase" id="RU361274"/>
    </source>
</evidence>
<dbReference type="EMBL" id="FQVG01000007">
    <property type="protein sequence ID" value="SHE55293.1"/>
    <property type="molecule type" value="Genomic_DNA"/>
</dbReference>
<evidence type="ECO:0000313" key="12">
    <source>
        <dbReference type="EMBL" id="SHE55293.1"/>
    </source>
</evidence>
<dbReference type="GO" id="GO:0016787">
    <property type="term" value="F:hydrolase activity"/>
    <property type="evidence" value="ECO:0007669"/>
    <property type="project" value="UniProtKB-KW"/>
</dbReference>
<sequence length="251" mass="28611">MEFKYFNINGSLYLKNNKIDALGIKHFFSTRIGGYSEGDFSQHNLGIYTEDKCAQKNLFKALTDNNMNIDKAVYLRQVHGDEIYIVNSENYGEVKGKFGDALITNEKEIPIGIFTADCVPIIVVDYIKEIIAVVHAGWKGTDKRILGKTIEKMVKEFNSDTGNMYVILGPAIASCCFEVGEDVFNKFHYREKRDGKYYVDLFMENKKQALDLGILDKNIFLSNICTKCNNDLFYSYRVNNNTGRIGTFISL</sequence>
<dbReference type="Proteomes" id="UP000184423">
    <property type="component" value="Unassembled WGS sequence"/>
</dbReference>
<gene>
    <name evidence="12" type="ORF">SAMN02746091_00640</name>
</gene>
<reference evidence="13" key="1">
    <citation type="submission" date="2016-11" db="EMBL/GenBank/DDBJ databases">
        <authorList>
            <person name="Varghese N."/>
            <person name="Submissions S."/>
        </authorList>
    </citation>
    <scope>NUCLEOTIDE SEQUENCE [LARGE SCALE GENOMIC DNA]</scope>
    <source>
        <strain evidence="13">DSM 10124</strain>
    </source>
</reference>
<dbReference type="PANTHER" id="PTHR30616:SF2">
    <property type="entry name" value="PURINE NUCLEOSIDE PHOSPHORYLASE LACC1"/>
    <property type="match status" value="1"/>
</dbReference>
<comment type="similarity">
    <text evidence="3 11">Belongs to the purine nucleoside phosphorylase YfiH/LACC1 family.</text>
</comment>
<evidence type="ECO:0000256" key="8">
    <source>
        <dbReference type="ARBA" id="ARBA00047989"/>
    </source>
</evidence>
<keyword evidence="6" id="KW-0378">Hydrolase</keyword>
<dbReference type="InterPro" id="IPR003730">
    <property type="entry name" value="Cu_polyphenol_OxRdtase"/>
</dbReference>
<dbReference type="GO" id="GO:0005507">
    <property type="term" value="F:copper ion binding"/>
    <property type="evidence" value="ECO:0007669"/>
    <property type="project" value="TreeGrafter"/>
</dbReference>
<comment type="catalytic activity">
    <reaction evidence="8">
        <text>adenosine + H2O + H(+) = inosine + NH4(+)</text>
        <dbReference type="Rhea" id="RHEA:24408"/>
        <dbReference type="ChEBI" id="CHEBI:15377"/>
        <dbReference type="ChEBI" id="CHEBI:15378"/>
        <dbReference type="ChEBI" id="CHEBI:16335"/>
        <dbReference type="ChEBI" id="CHEBI:17596"/>
        <dbReference type="ChEBI" id="CHEBI:28938"/>
        <dbReference type="EC" id="3.5.4.4"/>
    </reaction>
    <physiologicalReaction direction="left-to-right" evidence="8">
        <dbReference type="Rhea" id="RHEA:24409"/>
    </physiologicalReaction>
</comment>
<evidence type="ECO:0000256" key="9">
    <source>
        <dbReference type="ARBA" id="ARBA00048968"/>
    </source>
</evidence>
<keyword evidence="7" id="KW-0862">Zinc</keyword>
<dbReference type="Gene3D" id="3.60.140.10">
    <property type="entry name" value="CNF1/YfiH-like putative cysteine hydrolases"/>
    <property type="match status" value="1"/>
</dbReference>
<comment type="function">
    <text evidence="2">Purine nucleoside enzyme that catalyzes the phosphorolysis of adenosine and inosine nucleosides, yielding D-ribose 1-phosphate and the respective free bases, adenine and hypoxanthine. Also catalyzes the phosphorolysis of S-methyl-5'-thioadenosine into adenine and S-methyl-5-thio-alpha-D-ribose 1-phosphate. Also has adenosine deaminase activity.</text>
</comment>
<name>A0A1M4UFD3_9CLOT</name>
<dbReference type="InterPro" id="IPR038371">
    <property type="entry name" value="Cu_polyphenol_OxRdtase_sf"/>
</dbReference>
<dbReference type="RefSeq" id="WP_073247908.1">
    <property type="nucleotide sequence ID" value="NZ_FQVG01000007.1"/>
</dbReference>
<keyword evidence="13" id="KW-1185">Reference proteome</keyword>
<accession>A0A1M4UFD3</accession>
<dbReference type="NCBIfam" id="TIGR00726">
    <property type="entry name" value="peptidoglycan editing factor PgeF"/>
    <property type="match status" value="1"/>
</dbReference>
<keyword evidence="4" id="KW-0808">Transferase</keyword>
<evidence type="ECO:0000256" key="7">
    <source>
        <dbReference type="ARBA" id="ARBA00022833"/>
    </source>
</evidence>
<evidence type="ECO:0000256" key="1">
    <source>
        <dbReference type="ARBA" id="ARBA00000553"/>
    </source>
</evidence>
<organism evidence="12 13">
    <name type="scientific">Caloramator proteoclasticus DSM 10124</name>
    <dbReference type="NCBI Taxonomy" id="1121262"/>
    <lineage>
        <taxon>Bacteria</taxon>
        <taxon>Bacillati</taxon>
        <taxon>Bacillota</taxon>
        <taxon>Clostridia</taxon>
        <taxon>Eubacteriales</taxon>
        <taxon>Clostridiaceae</taxon>
        <taxon>Caloramator</taxon>
    </lineage>
</organism>
<dbReference type="InterPro" id="IPR011324">
    <property type="entry name" value="Cytotoxic_necrot_fac-like_cat"/>
</dbReference>
<dbReference type="Pfam" id="PF02578">
    <property type="entry name" value="Cu-oxidase_4"/>
    <property type="match status" value="1"/>
</dbReference>
<evidence type="ECO:0000256" key="4">
    <source>
        <dbReference type="ARBA" id="ARBA00022679"/>
    </source>
</evidence>
<evidence type="ECO:0000256" key="10">
    <source>
        <dbReference type="ARBA" id="ARBA00049893"/>
    </source>
</evidence>
<comment type="catalytic activity">
    <reaction evidence="10">
        <text>S-methyl-5'-thioadenosine + phosphate = 5-(methylsulfanyl)-alpha-D-ribose 1-phosphate + adenine</text>
        <dbReference type="Rhea" id="RHEA:11852"/>
        <dbReference type="ChEBI" id="CHEBI:16708"/>
        <dbReference type="ChEBI" id="CHEBI:17509"/>
        <dbReference type="ChEBI" id="CHEBI:43474"/>
        <dbReference type="ChEBI" id="CHEBI:58533"/>
        <dbReference type="EC" id="2.4.2.28"/>
    </reaction>
    <physiologicalReaction direction="left-to-right" evidence="10">
        <dbReference type="Rhea" id="RHEA:11853"/>
    </physiologicalReaction>
</comment>
<comment type="catalytic activity">
    <reaction evidence="1">
        <text>inosine + phosphate = alpha-D-ribose 1-phosphate + hypoxanthine</text>
        <dbReference type="Rhea" id="RHEA:27646"/>
        <dbReference type="ChEBI" id="CHEBI:17368"/>
        <dbReference type="ChEBI" id="CHEBI:17596"/>
        <dbReference type="ChEBI" id="CHEBI:43474"/>
        <dbReference type="ChEBI" id="CHEBI:57720"/>
        <dbReference type="EC" id="2.4.2.1"/>
    </reaction>
    <physiologicalReaction direction="left-to-right" evidence="1">
        <dbReference type="Rhea" id="RHEA:27647"/>
    </physiologicalReaction>
</comment>
<proteinExistence type="inferred from homology"/>
<evidence type="ECO:0000313" key="13">
    <source>
        <dbReference type="Proteomes" id="UP000184423"/>
    </source>
</evidence>
<keyword evidence="5" id="KW-0479">Metal-binding</keyword>
<dbReference type="CDD" id="cd16833">
    <property type="entry name" value="YfiH"/>
    <property type="match status" value="1"/>
</dbReference>